<name>A0A381W1F1_9ZZZZ</name>
<dbReference type="AlphaFoldDB" id="A0A381W1F1"/>
<protein>
    <submittedName>
        <fullName evidence="1">Uncharacterized protein</fullName>
    </submittedName>
</protein>
<reference evidence="1" key="1">
    <citation type="submission" date="2018-05" db="EMBL/GenBank/DDBJ databases">
        <authorList>
            <person name="Lanie J.A."/>
            <person name="Ng W.-L."/>
            <person name="Kazmierczak K.M."/>
            <person name="Andrzejewski T.M."/>
            <person name="Davidsen T.M."/>
            <person name="Wayne K.J."/>
            <person name="Tettelin H."/>
            <person name="Glass J.I."/>
            <person name="Rusch D."/>
            <person name="Podicherti R."/>
            <person name="Tsui H.-C.T."/>
            <person name="Winkler M.E."/>
        </authorList>
    </citation>
    <scope>NUCLEOTIDE SEQUENCE</scope>
</reference>
<proteinExistence type="predicted"/>
<feature type="non-terminal residue" evidence="1">
    <location>
        <position position="22"/>
    </location>
</feature>
<accession>A0A381W1F1</accession>
<dbReference type="EMBL" id="UINC01010381">
    <property type="protein sequence ID" value="SVA46191.1"/>
    <property type="molecule type" value="Genomic_DNA"/>
</dbReference>
<gene>
    <name evidence="1" type="ORF">METZ01_LOCUS99045</name>
</gene>
<sequence>VEHGSSELIPAATVIVLRDAPD</sequence>
<organism evidence="1">
    <name type="scientific">marine metagenome</name>
    <dbReference type="NCBI Taxonomy" id="408172"/>
    <lineage>
        <taxon>unclassified sequences</taxon>
        <taxon>metagenomes</taxon>
        <taxon>ecological metagenomes</taxon>
    </lineage>
</organism>
<evidence type="ECO:0000313" key="1">
    <source>
        <dbReference type="EMBL" id="SVA46191.1"/>
    </source>
</evidence>
<feature type="non-terminal residue" evidence="1">
    <location>
        <position position="1"/>
    </location>
</feature>